<accession>A0A0B7C4A4</accession>
<gene>
    <name evidence="1" type="primary">ORF221251</name>
</gene>
<evidence type="ECO:0000313" key="1">
    <source>
        <dbReference type="EMBL" id="CEK99431.1"/>
    </source>
</evidence>
<organism evidence="1">
    <name type="scientific">Arion vulgaris</name>
    <dbReference type="NCBI Taxonomy" id="1028688"/>
    <lineage>
        <taxon>Eukaryota</taxon>
        <taxon>Metazoa</taxon>
        <taxon>Spiralia</taxon>
        <taxon>Lophotrochozoa</taxon>
        <taxon>Mollusca</taxon>
        <taxon>Gastropoda</taxon>
        <taxon>Heterobranchia</taxon>
        <taxon>Euthyneura</taxon>
        <taxon>Panpulmonata</taxon>
        <taxon>Eupulmonata</taxon>
        <taxon>Stylommatophora</taxon>
        <taxon>Helicina</taxon>
        <taxon>Arionoidea</taxon>
        <taxon>Arionidae</taxon>
        <taxon>Arion</taxon>
    </lineage>
</organism>
<sequence length="66" mass="7679">SKYACRTPYVNQWLFICHKSHDSGGVKGGVDFGTTFNTDESTVKYSELDVYNHCMLKNKEEEERRK</sequence>
<dbReference type="EMBL" id="HACG01052560">
    <property type="protein sequence ID" value="CEK99431.1"/>
    <property type="molecule type" value="Transcribed_RNA"/>
</dbReference>
<reference evidence="1" key="1">
    <citation type="submission" date="2014-12" db="EMBL/GenBank/DDBJ databases">
        <title>Insight into the proteome of Arion vulgaris.</title>
        <authorList>
            <person name="Aradska J."/>
            <person name="Bulat T."/>
            <person name="Smidak R."/>
            <person name="Sarate P."/>
            <person name="Gangsoo J."/>
            <person name="Sialana F."/>
            <person name="Bilban M."/>
            <person name="Lubec G."/>
        </authorList>
    </citation>
    <scope>NUCLEOTIDE SEQUENCE</scope>
    <source>
        <tissue evidence="1">Skin</tissue>
    </source>
</reference>
<feature type="non-terminal residue" evidence="1">
    <location>
        <position position="1"/>
    </location>
</feature>
<name>A0A0B7C4A4_9EUPU</name>
<dbReference type="AlphaFoldDB" id="A0A0B7C4A4"/>
<protein>
    <submittedName>
        <fullName evidence="1">Uncharacterized protein</fullName>
    </submittedName>
</protein>
<proteinExistence type="predicted"/>
<feature type="non-terminal residue" evidence="1">
    <location>
        <position position="66"/>
    </location>
</feature>